<feature type="region of interest" description="Disordered" evidence="16">
    <location>
        <begin position="277"/>
        <end position="322"/>
    </location>
</feature>
<evidence type="ECO:0000313" key="20">
    <source>
        <dbReference type="Proteomes" id="UP000186601"/>
    </source>
</evidence>
<dbReference type="InterPro" id="IPR025527">
    <property type="entry name" value="HUWE1/Rev1_UBM"/>
</dbReference>
<keyword evidence="12" id="KW-0234">DNA repair</keyword>
<dbReference type="AlphaFoldDB" id="A0A2R6NLV7"/>
<dbReference type="CDD" id="cd17719">
    <property type="entry name" value="BRCT_Rev1"/>
    <property type="match status" value="1"/>
</dbReference>
<dbReference type="SUPFAM" id="SSF100879">
    <property type="entry name" value="Lesion bypass DNA polymerase (Y-family), little finger domain"/>
    <property type="match status" value="1"/>
</dbReference>
<dbReference type="GO" id="GO:0003887">
    <property type="term" value="F:DNA-directed DNA polymerase activity"/>
    <property type="evidence" value="ECO:0007669"/>
    <property type="project" value="InterPro"/>
</dbReference>
<comment type="caution">
    <text evidence="19">The sequence shown here is derived from an EMBL/GenBank/DDBJ whole genome shotgun (WGS) entry which is preliminary data.</text>
</comment>
<evidence type="ECO:0000256" key="15">
    <source>
        <dbReference type="ARBA" id="ARBA00081902"/>
    </source>
</evidence>
<evidence type="ECO:0000256" key="7">
    <source>
        <dbReference type="ARBA" id="ARBA00022695"/>
    </source>
</evidence>
<feature type="compositionally biased region" description="Polar residues" evidence="16">
    <location>
        <begin position="45"/>
        <end position="59"/>
    </location>
</feature>
<keyword evidence="11" id="KW-0238">DNA-binding</keyword>
<dbReference type="Gene3D" id="1.10.150.20">
    <property type="entry name" value="5' to 3' exonuclease, C-terminal subdomain"/>
    <property type="match status" value="1"/>
</dbReference>
<evidence type="ECO:0000256" key="12">
    <source>
        <dbReference type="ARBA" id="ARBA00023204"/>
    </source>
</evidence>
<dbReference type="GO" id="GO:0070987">
    <property type="term" value="P:error-free translesion synthesis"/>
    <property type="evidence" value="ECO:0007669"/>
    <property type="project" value="UniProtKB-ARBA"/>
</dbReference>
<dbReference type="GO" id="GO:0042276">
    <property type="term" value="P:error-prone translesion synthesis"/>
    <property type="evidence" value="ECO:0007669"/>
    <property type="project" value="TreeGrafter"/>
</dbReference>
<feature type="domain" description="BRCT" evidence="17">
    <location>
        <begin position="140"/>
        <end position="228"/>
    </location>
</feature>
<dbReference type="InterPro" id="IPR053848">
    <property type="entry name" value="IMS_HHH_1"/>
</dbReference>
<dbReference type="SMART" id="SM00292">
    <property type="entry name" value="BRCT"/>
    <property type="match status" value="1"/>
</dbReference>
<evidence type="ECO:0000259" key="18">
    <source>
        <dbReference type="PROSITE" id="PS50173"/>
    </source>
</evidence>
<evidence type="ECO:0000256" key="2">
    <source>
        <dbReference type="ARBA" id="ARBA00004123"/>
    </source>
</evidence>
<dbReference type="InterPro" id="IPR031991">
    <property type="entry name" value="Rev1_C"/>
</dbReference>
<keyword evidence="7" id="KW-0548">Nucleotidyltransferase</keyword>
<dbReference type="PANTHER" id="PTHR45990:SF1">
    <property type="entry name" value="DNA REPAIR PROTEIN REV1"/>
    <property type="match status" value="1"/>
</dbReference>
<keyword evidence="6" id="KW-0808">Transferase</keyword>
<dbReference type="STRING" id="98765.A0A2R6NLV7"/>
<dbReference type="InterPro" id="IPR043128">
    <property type="entry name" value="Rev_trsase/Diguanyl_cyclase"/>
</dbReference>
<feature type="domain" description="UmuC" evidence="18">
    <location>
        <begin position="457"/>
        <end position="659"/>
    </location>
</feature>
<keyword evidence="20" id="KW-1185">Reference proteome</keyword>
<dbReference type="EMBL" id="MLYV02001085">
    <property type="protein sequence ID" value="PSR73301.1"/>
    <property type="molecule type" value="Genomic_DNA"/>
</dbReference>
<dbReference type="PANTHER" id="PTHR45990">
    <property type="entry name" value="DNA REPAIR PROTEIN REV1"/>
    <property type="match status" value="1"/>
</dbReference>
<comment type="similarity">
    <text evidence="3">Belongs to the DNA polymerase type-Y family.</text>
</comment>
<dbReference type="InterPro" id="IPR001357">
    <property type="entry name" value="BRCT_dom"/>
</dbReference>
<dbReference type="OrthoDB" id="427711at2759"/>
<dbReference type="InterPro" id="IPR043502">
    <property type="entry name" value="DNA/RNA_pol_sf"/>
</dbReference>
<protein>
    <recommendedName>
        <fullName evidence="4">DNA repair protein REV1</fullName>
    </recommendedName>
    <alternativeName>
        <fullName evidence="15">Reversionless protein 1</fullName>
    </alternativeName>
</protein>
<reference evidence="19 20" key="1">
    <citation type="submission" date="2018-02" db="EMBL/GenBank/DDBJ databases">
        <title>Genome sequence of the basidiomycete white-rot fungus Phlebia centrifuga.</title>
        <authorList>
            <person name="Granchi Z."/>
            <person name="Peng M."/>
            <person name="de Vries R.P."/>
            <person name="Hilden K."/>
            <person name="Makela M.R."/>
            <person name="Grigoriev I."/>
            <person name="Riley R."/>
        </authorList>
    </citation>
    <scope>NUCLEOTIDE SEQUENCE [LARGE SCALE GENOMIC DNA]</scope>
    <source>
        <strain evidence="19 20">FBCC195</strain>
    </source>
</reference>
<evidence type="ECO:0000313" key="19">
    <source>
        <dbReference type="EMBL" id="PSR73301.1"/>
    </source>
</evidence>
<dbReference type="PROSITE" id="PS50173">
    <property type="entry name" value="UMUC"/>
    <property type="match status" value="1"/>
</dbReference>
<feature type="region of interest" description="Disordered" evidence="16">
    <location>
        <begin position="25"/>
        <end position="69"/>
    </location>
</feature>
<evidence type="ECO:0000256" key="16">
    <source>
        <dbReference type="SAM" id="MobiDB-lite"/>
    </source>
</evidence>
<name>A0A2R6NLV7_9APHY</name>
<dbReference type="Gene3D" id="6.10.250.1490">
    <property type="match status" value="1"/>
</dbReference>
<evidence type="ECO:0000256" key="9">
    <source>
        <dbReference type="ARBA" id="ARBA00022763"/>
    </source>
</evidence>
<dbReference type="CDD" id="cd19318">
    <property type="entry name" value="Rev1_UBM2"/>
    <property type="match status" value="1"/>
</dbReference>
<evidence type="ECO:0000256" key="6">
    <source>
        <dbReference type="ARBA" id="ARBA00022679"/>
    </source>
</evidence>
<keyword evidence="5" id="KW-0237">DNA synthesis</keyword>
<gene>
    <name evidence="19" type="ORF">PHLCEN_2v10829</name>
</gene>
<dbReference type="FunFam" id="3.30.1490.100:FF:000001">
    <property type="entry name" value="DNA repair protein REV1"/>
    <property type="match status" value="1"/>
</dbReference>
<dbReference type="Pfam" id="PF21999">
    <property type="entry name" value="IMS_HHH_1"/>
    <property type="match status" value="1"/>
</dbReference>
<dbReference type="GO" id="GO:0017125">
    <property type="term" value="F:deoxycytidyl transferase activity"/>
    <property type="evidence" value="ECO:0007669"/>
    <property type="project" value="TreeGrafter"/>
</dbReference>
<dbReference type="Pfam" id="PF16589">
    <property type="entry name" value="BRCT_2"/>
    <property type="match status" value="1"/>
</dbReference>
<comment type="function">
    <text evidence="14">Deoxycytidyl transferase involved in DNA repair. Transfers a dCMP residue from dCTP to the 3'-end of a DNA primer in a template-dependent reaction. May assist in the first step in the bypass of abasic lesions by the insertion of a nucleotide opposite the lesion. Required for normal induction of mutations by physical and chemical agents. Involved in mitochondrial DNA mutagenesis.</text>
</comment>
<dbReference type="GO" id="GO:0003684">
    <property type="term" value="F:damaged DNA binding"/>
    <property type="evidence" value="ECO:0007669"/>
    <property type="project" value="InterPro"/>
</dbReference>
<dbReference type="Gene3D" id="3.40.1170.60">
    <property type="match status" value="1"/>
</dbReference>
<evidence type="ECO:0000256" key="3">
    <source>
        <dbReference type="ARBA" id="ARBA00010945"/>
    </source>
</evidence>
<dbReference type="InterPro" id="IPR038401">
    <property type="entry name" value="Rev1_C_sf"/>
</dbReference>
<evidence type="ECO:0000256" key="1">
    <source>
        <dbReference type="ARBA" id="ARBA00001946"/>
    </source>
</evidence>
<keyword evidence="10" id="KW-0460">Magnesium</keyword>
<dbReference type="SUPFAM" id="SSF56672">
    <property type="entry name" value="DNA/RNA polymerases"/>
    <property type="match status" value="1"/>
</dbReference>
<organism evidence="19 20">
    <name type="scientific">Hermanssonia centrifuga</name>
    <dbReference type="NCBI Taxonomy" id="98765"/>
    <lineage>
        <taxon>Eukaryota</taxon>
        <taxon>Fungi</taxon>
        <taxon>Dikarya</taxon>
        <taxon>Basidiomycota</taxon>
        <taxon>Agaricomycotina</taxon>
        <taxon>Agaricomycetes</taxon>
        <taxon>Polyporales</taxon>
        <taxon>Meruliaceae</taxon>
        <taxon>Hermanssonia</taxon>
    </lineage>
</organism>
<dbReference type="Pfam" id="PF11799">
    <property type="entry name" value="IMS_C"/>
    <property type="match status" value="1"/>
</dbReference>
<keyword evidence="8" id="KW-0479">Metal-binding</keyword>
<evidence type="ECO:0000256" key="8">
    <source>
        <dbReference type="ARBA" id="ARBA00022723"/>
    </source>
</evidence>
<dbReference type="FunFam" id="3.40.50.10190:FF:000011">
    <property type="entry name" value="DNA repair protein REV1"/>
    <property type="match status" value="1"/>
</dbReference>
<dbReference type="Pfam" id="PF00817">
    <property type="entry name" value="IMS"/>
    <property type="match status" value="1"/>
</dbReference>
<dbReference type="InterPro" id="IPR036775">
    <property type="entry name" value="DNA_pol_Y-fam_lit_finger_sf"/>
</dbReference>
<dbReference type="Proteomes" id="UP000186601">
    <property type="component" value="Unassembled WGS sequence"/>
</dbReference>
<dbReference type="GO" id="GO:0005634">
    <property type="term" value="C:nucleus"/>
    <property type="evidence" value="ECO:0007669"/>
    <property type="project" value="UniProtKB-SubCell"/>
</dbReference>
<dbReference type="Gene3D" id="1.20.58.1280">
    <property type="entry name" value="DNA repair protein Rev1, C-terminal domain"/>
    <property type="match status" value="1"/>
</dbReference>
<dbReference type="Pfam" id="PF16727">
    <property type="entry name" value="REV1_C"/>
    <property type="match status" value="1"/>
</dbReference>
<evidence type="ECO:0000256" key="13">
    <source>
        <dbReference type="ARBA" id="ARBA00023242"/>
    </source>
</evidence>
<comment type="subcellular location">
    <subcellularLocation>
        <location evidence="2">Nucleus</location>
    </subcellularLocation>
</comment>
<accession>A0A2R6NLV7</accession>
<dbReference type="CDD" id="cd01701">
    <property type="entry name" value="PolY_Rev1"/>
    <property type="match status" value="1"/>
</dbReference>
<dbReference type="Gene3D" id="6.10.250.1630">
    <property type="match status" value="2"/>
</dbReference>
<proteinExistence type="inferred from homology"/>
<evidence type="ECO:0000256" key="14">
    <source>
        <dbReference type="ARBA" id="ARBA00058985"/>
    </source>
</evidence>
<dbReference type="Gene3D" id="3.30.1490.100">
    <property type="entry name" value="DNA polymerase, Y-family, little finger domain"/>
    <property type="match status" value="1"/>
</dbReference>
<evidence type="ECO:0000256" key="11">
    <source>
        <dbReference type="ARBA" id="ARBA00023125"/>
    </source>
</evidence>
<keyword evidence="13" id="KW-0539">Nucleus</keyword>
<evidence type="ECO:0000256" key="4">
    <source>
        <dbReference type="ARBA" id="ARBA00020399"/>
    </source>
</evidence>
<comment type="cofactor">
    <cofactor evidence="1">
        <name>Mg(2+)</name>
        <dbReference type="ChEBI" id="CHEBI:18420"/>
    </cofactor>
</comment>
<evidence type="ECO:0000256" key="5">
    <source>
        <dbReference type="ARBA" id="ARBA00022634"/>
    </source>
</evidence>
<dbReference type="Gene3D" id="3.30.70.270">
    <property type="match status" value="1"/>
</dbReference>
<dbReference type="PROSITE" id="PS50172">
    <property type="entry name" value="BRCT"/>
    <property type="match status" value="1"/>
</dbReference>
<keyword evidence="9" id="KW-0227">DNA damage</keyword>
<dbReference type="Pfam" id="PF14377">
    <property type="entry name" value="UBM"/>
    <property type="match status" value="2"/>
</dbReference>
<dbReference type="InterPro" id="IPR001126">
    <property type="entry name" value="UmuC"/>
</dbReference>
<evidence type="ECO:0000259" key="17">
    <source>
        <dbReference type="PROSITE" id="PS50172"/>
    </source>
</evidence>
<dbReference type="SUPFAM" id="SSF52113">
    <property type="entry name" value="BRCT domain"/>
    <property type="match status" value="1"/>
</dbReference>
<dbReference type="GO" id="GO:0046872">
    <property type="term" value="F:metal ion binding"/>
    <property type="evidence" value="ECO:0007669"/>
    <property type="project" value="UniProtKB-KW"/>
</dbReference>
<dbReference type="InterPro" id="IPR017961">
    <property type="entry name" value="DNA_pol_Y-fam_little_finger"/>
</dbReference>
<dbReference type="GO" id="GO:0006281">
    <property type="term" value="P:DNA repair"/>
    <property type="evidence" value="ECO:0007669"/>
    <property type="project" value="UniProtKB-KW"/>
</dbReference>
<dbReference type="Gene3D" id="3.40.50.10190">
    <property type="entry name" value="BRCT domain"/>
    <property type="match status" value="1"/>
</dbReference>
<evidence type="ECO:0000256" key="10">
    <source>
        <dbReference type="ARBA" id="ARBA00022842"/>
    </source>
</evidence>
<dbReference type="InterPro" id="IPR047346">
    <property type="entry name" value="Rev1_UBM1/2"/>
</dbReference>
<sequence>MDMTSPISLSFSASSDYFDDDPEFLEALKDATLPGDETPLGPVSKQDSPSTETPHSSSAEMPPCTQPGLKRRWVEDDRNEQSPHHKVLALVDENPASSSYMSSNTYGASRFGEFGEYMSRKRAKLQIQNAEMDGDDGAVESSRIFHGLQIYINGFTKPSVQDLRQLIVQHGGIFHAYLDRKSLVTHIITCSLTPAKIREFQHMKVVRPEWLVESAKADVLLPWHHFIFTPSQRLEESQGMRAAQKSLLDGFASESNGRHSKDDGSQFPNLIAKQKTGIQNAKDLPTSSVVIPSTPPRTPTKHISSKTSPLRPLYTTDPTTPEQAERVHGYAASGPNAAAERAMADPAWRAAHTSVAPDFVEGYYRNSRLHHLSAWKAELRNLVAEAQERAENSAGPGEILENETDESVGKILCENMHGKDWVGDGARDVSMKGAQLVRKGKGKAKQKAEDEDKDRVIMHCDFDSFFVSAGLVDRPHLRGKPVVVCHSQGNQGGQSSTSEIASASYEARKYGVKGGMSLQQARNLCPGVITIPYEFNRYKQFSLQFYTILMAHADDLQAVSVDEALIDVTSSIRRILLEIAQSRDPSSSPVDPAKEFAEAIRAQVKKATGCEVSIGIAHNIMLARLASRRAKPAGSFHLQLADLPEFIATLDIDDLHGFGYAALQKAEEKLGTTNLGELAKKSKAVLCDALGKGTGETLYNAIRGVDGRKLESDKPRKSVSCDINYGIRFENNEQAEAFIYQLAEEVARRLDNIDMRGRSLTLKIMTRDPNAPVEAPKFMGHGICETFAKQVQLVAPGGRATSDDKIIGEHAWRLLKGFKFDPKELRGIGIQIQKLEKISDIFEEQGQAVLPFKSVESPQKCADVVSISAPAVATVITVQPPSQDDDIVEIVRPSKENGPLFSVDLPSFSQVDMSVFEALPKDVRQELEMEYKRRSITPALAPGPIRNRSPSMPAARKAKITIKGTNVKRITRQLAPKSRAGLSSTKSKLFTKPDKAFAVKVSQAELRKLDIDPSVFAALPVELQREQLSFARQAKAPGGSGLVFGGNRIVIKPRNRFRRNRPLFRQPPPKARYRDMPSLKRQGKSKGEKLYFTEKDDIQGVIEAWVNGFTEHPPNQKDVDFFAKYLVHCVDHSRSRDSSLEQAMAVARWWLVLLRRNFGLWEHVSADDLGIVEKREGQYTSEFVGRVWWNAFREVKKKMDEVARKRFGGSLSLR</sequence>
<dbReference type="InterPro" id="IPR036420">
    <property type="entry name" value="BRCT_dom_sf"/>
</dbReference>